<protein>
    <submittedName>
        <fullName evidence="10">Transketolase family protein</fullName>
    </submittedName>
</protein>
<evidence type="ECO:0000256" key="8">
    <source>
        <dbReference type="ARBA" id="ARBA00023229"/>
    </source>
</evidence>
<dbReference type="RefSeq" id="WP_162371463.1">
    <property type="nucleotide sequence ID" value="NZ_JAAEEH010000057.1"/>
</dbReference>
<evidence type="ECO:0000256" key="1">
    <source>
        <dbReference type="ARBA" id="ARBA00001964"/>
    </source>
</evidence>
<dbReference type="GO" id="GO:0016740">
    <property type="term" value="F:transferase activity"/>
    <property type="evidence" value="ECO:0007669"/>
    <property type="project" value="UniProtKB-KW"/>
</dbReference>
<dbReference type="CDD" id="cd07033">
    <property type="entry name" value="TPP_PYR_DXS_TK_like"/>
    <property type="match status" value="1"/>
</dbReference>
<comment type="caution">
    <text evidence="10">The sequence shown here is derived from an EMBL/GenBank/DDBJ whole genome shotgun (WGS) entry which is preliminary data.</text>
</comment>
<dbReference type="FunFam" id="3.40.50.970:FF:000129">
    <property type="entry name" value="Transketolase"/>
    <property type="match status" value="1"/>
</dbReference>
<dbReference type="GO" id="GO:0009228">
    <property type="term" value="P:thiamine biosynthetic process"/>
    <property type="evidence" value="ECO:0007669"/>
    <property type="project" value="UniProtKB-KW"/>
</dbReference>
<dbReference type="SUPFAM" id="SSF52518">
    <property type="entry name" value="Thiamin diphosphate-binding fold (THDP-binding)"/>
    <property type="match status" value="1"/>
</dbReference>
<dbReference type="GO" id="GO:0046872">
    <property type="term" value="F:metal ion binding"/>
    <property type="evidence" value="ECO:0007669"/>
    <property type="project" value="UniProtKB-KW"/>
</dbReference>
<dbReference type="Proteomes" id="UP000461585">
    <property type="component" value="Unassembled WGS sequence"/>
</dbReference>
<dbReference type="Gene3D" id="3.40.50.970">
    <property type="match status" value="1"/>
</dbReference>
<accession>A0A7X5HY02</accession>
<evidence type="ECO:0000256" key="6">
    <source>
        <dbReference type="ARBA" id="ARBA00022977"/>
    </source>
</evidence>
<dbReference type="InterPro" id="IPR005475">
    <property type="entry name" value="Transketolase-like_Pyr-bd"/>
</dbReference>
<evidence type="ECO:0000259" key="9">
    <source>
        <dbReference type="SMART" id="SM00861"/>
    </source>
</evidence>
<dbReference type="Gene3D" id="3.40.50.920">
    <property type="match status" value="1"/>
</dbReference>
<evidence type="ECO:0000313" key="11">
    <source>
        <dbReference type="Proteomes" id="UP000461585"/>
    </source>
</evidence>
<feature type="domain" description="Transketolase-like pyrimidine-binding" evidence="9">
    <location>
        <begin position="5"/>
        <end position="170"/>
    </location>
</feature>
<comment type="similarity">
    <text evidence="2">Belongs to the transketolase family.</text>
</comment>
<dbReference type="Pfam" id="PF02779">
    <property type="entry name" value="Transket_pyr"/>
    <property type="match status" value="1"/>
</dbReference>
<comment type="cofactor">
    <cofactor evidence="1">
        <name>thiamine diphosphate</name>
        <dbReference type="ChEBI" id="CHEBI:58937"/>
    </cofactor>
</comment>
<gene>
    <name evidence="10" type="ORF">GXN74_13450</name>
</gene>
<sequence>MNVKVAIRDAYGMALKELGGRNPDVVVLDADVSNSSKSILFGKEYPERFYNVGVAEANMAGMAAGMSTTGKIPFVNTFAAFMLLRAADPIRSLACYGNLNVKFAGTYAGLSDSYDGATHHTLTDIAFMRAVPRMTVVSVCDPVETKKAVDAIAEYDGPVYLRLSRAAMPTIFDEGYDFTLGKGAVVKEGTDVTVIATGYMVHKALEAAEQLEDVGISVRVVNMHTIKPLDKELVVRCARETKGIVTVEEHSIYGGLGSAVAEVVGSTARVPVEIIGVQDTFTESGDYETLLEKYGLSAEAIRQKVLQMARYA</sequence>
<keyword evidence="7" id="KW-0786">Thiamine pyrophosphate</keyword>
<evidence type="ECO:0000256" key="4">
    <source>
        <dbReference type="ARBA" id="ARBA00022723"/>
    </source>
</evidence>
<organism evidence="10 11">
    <name type="scientific">Anaerotalea alkaliphila</name>
    <dbReference type="NCBI Taxonomy" id="2662126"/>
    <lineage>
        <taxon>Bacteria</taxon>
        <taxon>Bacillati</taxon>
        <taxon>Bacillota</taxon>
        <taxon>Clostridia</taxon>
        <taxon>Eubacteriales</taxon>
        <taxon>Anaerotalea</taxon>
    </lineage>
</organism>
<evidence type="ECO:0000256" key="7">
    <source>
        <dbReference type="ARBA" id="ARBA00023052"/>
    </source>
</evidence>
<proteinExistence type="inferred from homology"/>
<dbReference type="InterPro" id="IPR029061">
    <property type="entry name" value="THDP-binding"/>
</dbReference>
<dbReference type="EMBL" id="JAAEEH010000057">
    <property type="protein sequence ID" value="NDL68743.1"/>
    <property type="molecule type" value="Genomic_DNA"/>
</dbReference>
<dbReference type="PANTHER" id="PTHR43825">
    <property type="entry name" value="PYRUVATE DEHYDROGENASE E1 COMPONENT"/>
    <property type="match status" value="1"/>
</dbReference>
<reference evidence="10 11" key="1">
    <citation type="submission" date="2020-01" db="EMBL/GenBank/DDBJ databases">
        <title>Anaeroalcalibacter tamaniensis gen. nov., sp. nov., moderately halophilic strictly anaerobic fermenter bacterium from mud volcano of Taman peninsula.</title>
        <authorList>
            <person name="Frolova A."/>
            <person name="Merkel A.Y."/>
            <person name="Slobodkin A.I."/>
        </authorList>
    </citation>
    <scope>NUCLEOTIDE SEQUENCE [LARGE SCALE GENOMIC DNA]</scope>
    <source>
        <strain evidence="10 11">F-3ap</strain>
    </source>
</reference>
<dbReference type="InterPro" id="IPR033248">
    <property type="entry name" value="Transketolase_C"/>
</dbReference>
<evidence type="ECO:0000256" key="5">
    <source>
        <dbReference type="ARBA" id="ARBA00022842"/>
    </source>
</evidence>
<evidence type="ECO:0000313" key="10">
    <source>
        <dbReference type="EMBL" id="NDL68743.1"/>
    </source>
</evidence>
<keyword evidence="11" id="KW-1185">Reference proteome</keyword>
<dbReference type="Pfam" id="PF02780">
    <property type="entry name" value="Transketolase_C"/>
    <property type="match status" value="1"/>
</dbReference>
<dbReference type="SUPFAM" id="SSF52922">
    <property type="entry name" value="TK C-terminal domain-like"/>
    <property type="match status" value="1"/>
</dbReference>
<dbReference type="InterPro" id="IPR009014">
    <property type="entry name" value="Transketo_C/PFOR_II"/>
</dbReference>
<dbReference type="SMART" id="SM00861">
    <property type="entry name" value="Transket_pyr"/>
    <property type="match status" value="1"/>
</dbReference>
<keyword evidence="4" id="KW-0479">Metal-binding</keyword>
<dbReference type="FunFam" id="3.40.50.920:FF:000002">
    <property type="entry name" value="1-deoxy-D-xylulose-5-phosphate synthase"/>
    <property type="match status" value="1"/>
</dbReference>
<dbReference type="GO" id="GO:0008299">
    <property type="term" value="P:isoprenoid biosynthetic process"/>
    <property type="evidence" value="ECO:0007669"/>
    <property type="project" value="UniProtKB-KW"/>
</dbReference>
<keyword evidence="5" id="KW-0460">Magnesium</keyword>
<dbReference type="InterPro" id="IPR051157">
    <property type="entry name" value="PDH/Transketolase"/>
</dbReference>
<dbReference type="PANTHER" id="PTHR43825:SF1">
    <property type="entry name" value="TRANSKETOLASE-LIKE PYRIMIDINE-BINDING DOMAIN-CONTAINING PROTEIN"/>
    <property type="match status" value="1"/>
</dbReference>
<dbReference type="AlphaFoldDB" id="A0A7X5HY02"/>
<name>A0A7X5HY02_9FIRM</name>
<evidence type="ECO:0000256" key="2">
    <source>
        <dbReference type="ARBA" id="ARBA00007131"/>
    </source>
</evidence>
<keyword evidence="3" id="KW-0808">Transferase</keyword>
<keyword evidence="6" id="KW-0784">Thiamine biosynthesis</keyword>
<evidence type="ECO:0000256" key="3">
    <source>
        <dbReference type="ARBA" id="ARBA00022679"/>
    </source>
</evidence>
<keyword evidence="8" id="KW-0414">Isoprene biosynthesis</keyword>